<dbReference type="OrthoDB" id="1112513at2759"/>
<evidence type="ECO:0008006" key="4">
    <source>
        <dbReference type="Google" id="ProtNLM"/>
    </source>
</evidence>
<reference evidence="2" key="1">
    <citation type="submission" date="2020-01" db="EMBL/GenBank/DDBJ databases">
        <authorList>
            <person name="Mishra B."/>
        </authorList>
    </citation>
    <scope>NUCLEOTIDE SEQUENCE [LARGE SCALE GENOMIC DNA]</scope>
</reference>
<sequence length="114" mass="12506">MGLGLNETAPIAEDSTRTRRRSSKWTTDQNLVGGNTGSQSSGSKRANPSDASDSNSIGSTVRPMGRDAAKKKAKKKGKSASLEVSNEHWNEFKQLKEQELEQLDKIVMRQEEAN</sequence>
<organism evidence="2 3">
    <name type="scientific">Microthlaspi erraticum</name>
    <dbReference type="NCBI Taxonomy" id="1685480"/>
    <lineage>
        <taxon>Eukaryota</taxon>
        <taxon>Viridiplantae</taxon>
        <taxon>Streptophyta</taxon>
        <taxon>Embryophyta</taxon>
        <taxon>Tracheophyta</taxon>
        <taxon>Spermatophyta</taxon>
        <taxon>Magnoliopsida</taxon>
        <taxon>eudicotyledons</taxon>
        <taxon>Gunneridae</taxon>
        <taxon>Pentapetalae</taxon>
        <taxon>rosids</taxon>
        <taxon>malvids</taxon>
        <taxon>Brassicales</taxon>
        <taxon>Brassicaceae</taxon>
        <taxon>Coluteocarpeae</taxon>
        <taxon>Microthlaspi</taxon>
    </lineage>
</organism>
<name>A0A6D2IFD6_9BRAS</name>
<gene>
    <name evidence="2" type="ORF">MERR_LOCUS14821</name>
</gene>
<evidence type="ECO:0000313" key="2">
    <source>
        <dbReference type="EMBL" id="CAA7027586.1"/>
    </source>
</evidence>
<keyword evidence="3" id="KW-1185">Reference proteome</keyword>
<feature type="compositionally biased region" description="Polar residues" evidence="1">
    <location>
        <begin position="28"/>
        <end position="59"/>
    </location>
</feature>
<accession>A0A6D2IFD6</accession>
<proteinExistence type="predicted"/>
<feature type="region of interest" description="Disordered" evidence="1">
    <location>
        <begin position="1"/>
        <end position="87"/>
    </location>
</feature>
<comment type="caution">
    <text evidence="2">The sequence shown here is derived from an EMBL/GenBank/DDBJ whole genome shotgun (WGS) entry which is preliminary data.</text>
</comment>
<protein>
    <recommendedName>
        <fullName evidence="4">No apical meristem-associated C-terminal domain-containing protein</fullName>
    </recommendedName>
</protein>
<evidence type="ECO:0000256" key="1">
    <source>
        <dbReference type="SAM" id="MobiDB-lite"/>
    </source>
</evidence>
<evidence type="ECO:0000313" key="3">
    <source>
        <dbReference type="Proteomes" id="UP000467841"/>
    </source>
</evidence>
<dbReference type="Proteomes" id="UP000467841">
    <property type="component" value="Unassembled WGS sequence"/>
</dbReference>
<dbReference type="EMBL" id="CACVBM020001058">
    <property type="protein sequence ID" value="CAA7027586.1"/>
    <property type="molecule type" value="Genomic_DNA"/>
</dbReference>
<dbReference type="AlphaFoldDB" id="A0A6D2IFD6"/>